<dbReference type="Proteomes" id="UP000094243">
    <property type="component" value="Unassembled WGS sequence"/>
</dbReference>
<gene>
    <name evidence="1" type="ORF">BHQ17_17535</name>
</gene>
<name>A0A1E3RK64_9MYCO</name>
<dbReference type="AlphaFoldDB" id="A0A1E3RK64"/>
<accession>A0A1E3RK64</accession>
<evidence type="ECO:0000313" key="1">
    <source>
        <dbReference type="EMBL" id="ODQ90265.1"/>
    </source>
</evidence>
<protein>
    <recommendedName>
        <fullName evidence="3">Transposase</fullName>
    </recommendedName>
</protein>
<reference evidence="2" key="1">
    <citation type="submission" date="2016-09" db="EMBL/GenBank/DDBJ databases">
        <authorList>
            <person name="Greninger A.L."/>
            <person name="Jerome K.R."/>
            <person name="Mcnair B."/>
            <person name="Wallis C."/>
            <person name="Fang F."/>
        </authorList>
    </citation>
    <scope>NUCLEOTIDE SEQUENCE [LARGE SCALE GENOMIC DNA]</scope>
    <source>
        <strain evidence="2">M7</strain>
    </source>
</reference>
<evidence type="ECO:0008006" key="3">
    <source>
        <dbReference type="Google" id="ProtNLM"/>
    </source>
</evidence>
<evidence type="ECO:0000313" key="2">
    <source>
        <dbReference type="Proteomes" id="UP000094243"/>
    </source>
</evidence>
<organism evidence="1 2">
    <name type="scientific">Mycolicibacterium holsaticum</name>
    <dbReference type="NCBI Taxonomy" id="152142"/>
    <lineage>
        <taxon>Bacteria</taxon>
        <taxon>Bacillati</taxon>
        <taxon>Actinomycetota</taxon>
        <taxon>Actinomycetes</taxon>
        <taxon>Mycobacteriales</taxon>
        <taxon>Mycobacteriaceae</taxon>
        <taxon>Mycolicibacterium</taxon>
    </lineage>
</organism>
<proteinExistence type="predicted"/>
<keyword evidence="2" id="KW-1185">Reference proteome</keyword>
<sequence>MLYMDPITKAGRDLTKARQELKKAMEFAAEVAIEAHAEGMTEVELSTRLAVNRMTIRKWLGK</sequence>
<comment type="caution">
    <text evidence="1">The sequence shown here is derived from an EMBL/GenBank/DDBJ whole genome shotgun (WGS) entry which is preliminary data.</text>
</comment>
<dbReference type="EMBL" id="MIGZ01000107">
    <property type="protein sequence ID" value="ODQ90265.1"/>
    <property type="molecule type" value="Genomic_DNA"/>
</dbReference>